<evidence type="ECO:0000259" key="4">
    <source>
        <dbReference type="Pfam" id="PF01416"/>
    </source>
</evidence>
<evidence type="ECO:0000256" key="1">
    <source>
        <dbReference type="ARBA" id="ARBA00009375"/>
    </source>
</evidence>
<dbReference type="InterPro" id="IPR001406">
    <property type="entry name" value="PsdUridine_synth_TruA"/>
</dbReference>
<keyword evidence="3" id="KW-0413">Isomerase</keyword>
<feature type="domain" description="Pseudouridine synthase I TruA alpha/beta" evidence="4">
    <location>
        <begin position="14"/>
        <end position="103"/>
    </location>
</feature>
<name>X1IN62_9ZZZZ</name>
<reference evidence="5" key="1">
    <citation type="journal article" date="2014" name="Front. Microbiol.">
        <title>High frequency of phylogenetically diverse reductive dehalogenase-homologous genes in deep subseafloor sedimentary metagenomes.</title>
        <authorList>
            <person name="Kawai M."/>
            <person name="Futagami T."/>
            <person name="Toyoda A."/>
            <person name="Takaki Y."/>
            <person name="Nishi S."/>
            <person name="Hori S."/>
            <person name="Arai W."/>
            <person name="Tsubouchi T."/>
            <person name="Morono Y."/>
            <person name="Uchiyama I."/>
            <person name="Ito T."/>
            <person name="Fujiyama A."/>
            <person name="Inagaki F."/>
            <person name="Takami H."/>
        </authorList>
    </citation>
    <scope>NUCLEOTIDE SEQUENCE</scope>
    <source>
        <strain evidence="5">Expedition CK06-06</strain>
    </source>
</reference>
<evidence type="ECO:0000256" key="3">
    <source>
        <dbReference type="ARBA" id="ARBA00023235"/>
    </source>
</evidence>
<dbReference type="EMBL" id="BARU01036984">
    <property type="protein sequence ID" value="GAH83157.1"/>
    <property type="molecule type" value="Genomic_DNA"/>
</dbReference>
<dbReference type="GO" id="GO:0009982">
    <property type="term" value="F:pseudouridine synthase activity"/>
    <property type="evidence" value="ECO:0007669"/>
    <property type="project" value="InterPro"/>
</dbReference>
<feature type="domain" description="Pseudouridine synthase I TruA alpha/beta" evidence="4">
    <location>
        <begin position="147"/>
        <end position="206"/>
    </location>
</feature>
<comment type="similarity">
    <text evidence="1">Belongs to the tRNA pseudouridine synthase TruA family.</text>
</comment>
<protein>
    <recommendedName>
        <fullName evidence="4">Pseudouridine synthase I TruA alpha/beta domain-containing protein</fullName>
    </recommendedName>
</protein>
<evidence type="ECO:0000313" key="5">
    <source>
        <dbReference type="EMBL" id="GAH83157.1"/>
    </source>
</evidence>
<dbReference type="Gene3D" id="3.30.70.580">
    <property type="entry name" value="Pseudouridine synthase I, catalytic domain, N-terminal subdomain"/>
    <property type="match status" value="1"/>
</dbReference>
<dbReference type="PANTHER" id="PTHR11142">
    <property type="entry name" value="PSEUDOURIDYLATE SYNTHASE"/>
    <property type="match status" value="1"/>
</dbReference>
<dbReference type="CDD" id="cd02570">
    <property type="entry name" value="PseudoU_synth_EcTruA"/>
    <property type="match status" value="1"/>
</dbReference>
<keyword evidence="2" id="KW-0819">tRNA processing</keyword>
<dbReference type="InterPro" id="IPR020097">
    <property type="entry name" value="PsdUridine_synth_TruA_a/b_dom"/>
</dbReference>
<dbReference type="SUPFAM" id="SSF55120">
    <property type="entry name" value="Pseudouridine synthase"/>
    <property type="match status" value="1"/>
</dbReference>
<gene>
    <name evidence="5" type="ORF">S03H2_57678</name>
</gene>
<feature type="non-terminal residue" evidence="5">
    <location>
        <position position="206"/>
    </location>
</feature>
<evidence type="ECO:0000256" key="2">
    <source>
        <dbReference type="ARBA" id="ARBA00022694"/>
    </source>
</evidence>
<dbReference type="GO" id="GO:0003723">
    <property type="term" value="F:RNA binding"/>
    <property type="evidence" value="ECO:0007669"/>
    <property type="project" value="InterPro"/>
</dbReference>
<dbReference type="NCBIfam" id="TIGR00071">
    <property type="entry name" value="hisT_truA"/>
    <property type="match status" value="1"/>
</dbReference>
<dbReference type="PANTHER" id="PTHR11142:SF0">
    <property type="entry name" value="TRNA PSEUDOURIDINE SYNTHASE-LIKE 1"/>
    <property type="match status" value="1"/>
</dbReference>
<dbReference type="FunFam" id="3.30.70.580:FF:000001">
    <property type="entry name" value="tRNA pseudouridine synthase A"/>
    <property type="match status" value="1"/>
</dbReference>
<dbReference type="InterPro" id="IPR020103">
    <property type="entry name" value="PsdUridine_synth_cat_dom_sf"/>
</dbReference>
<dbReference type="Gene3D" id="3.30.70.660">
    <property type="entry name" value="Pseudouridine synthase I, catalytic domain, C-terminal subdomain"/>
    <property type="match status" value="1"/>
</dbReference>
<comment type="caution">
    <text evidence="5">The sequence shown here is derived from an EMBL/GenBank/DDBJ whole genome shotgun (WGS) entry which is preliminary data.</text>
</comment>
<dbReference type="AlphaFoldDB" id="X1IN62"/>
<dbReference type="Pfam" id="PF01416">
    <property type="entry name" value="PseudoU_synth_1"/>
    <property type="match status" value="2"/>
</dbReference>
<accession>X1IN62</accession>
<sequence length="206" mass="23290">MNNPPSSHRFKLTIEYDGSSFVGWQIQPRGRSVQGTIKRALEEIFKTSIKLEGSGRTDSGVHALGQVAAVSAGTRMDADELLRALGSALPADIRIIKVEEVQPSFNPRRDANGRWYRYYVRRNPTVFERRFCLHLPQELNQNAMEKAVGHLIGSHDFTAFTTVEEQGDRRRTLWALDLNFHDEGLEIDALAPSFIHKMVRMIVGSL</sequence>
<dbReference type="InterPro" id="IPR020095">
    <property type="entry name" value="PsdUridine_synth_TruA_C"/>
</dbReference>
<dbReference type="GO" id="GO:0031119">
    <property type="term" value="P:tRNA pseudouridine synthesis"/>
    <property type="evidence" value="ECO:0007669"/>
    <property type="project" value="TreeGrafter"/>
</dbReference>
<proteinExistence type="inferred from homology"/>
<organism evidence="5">
    <name type="scientific">marine sediment metagenome</name>
    <dbReference type="NCBI Taxonomy" id="412755"/>
    <lineage>
        <taxon>unclassified sequences</taxon>
        <taxon>metagenomes</taxon>
        <taxon>ecological metagenomes</taxon>
    </lineage>
</organism>
<dbReference type="InterPro" id="IPR020094">
    <property type="entry name" value="TruA/RsuA/RluB/E/F_N"/>
</dbReference>